<dbReference type="PROSITE" id="PS50011">
    <property type="entry name" value="PROTEIN_KINASE_DOM"/>
    <property type="match status" value="1"/>
</dbReference>
<keyword evidence="6 13" id="KW-0547">Nucleotide-binding</keyword>
<dbReference type="GO" id="GO:0048544">
    <property type="term" value="P:recognition of pollen"/>
    <property type="evidence" value="ECO:0007669"/>
    <property type="project" value="InterPro"/>
</dbReference>
<dbReference type="PROSITE" id="PS50948">
    <property type="entry name" value="PAN"/>
    <property type="match status" value="1"/>
</dbReference>
<comment type="catalytic activity">
    <reaction evidence="11 13">
        <text>L-threonyl-[protein] + ATP = O-phospho-L-threonyl-[protein] + ADP + H(+)</text>
        <dbReference type="Rhea" id="RHEA:46608"/>
        <dbReference type="Rhea" id="RHEA-COMP:11060"/>
        <dbReference type="Rhea" id="RHEA-COMP:11605"/>
        <dbReference type="ChEBI" id="CHEBI:15378"/>
        <dbReference type="ChEBI" id="CHEBI:30013"/>
        <dbReference type="ChEBI" id="CHEBI:30616"/>
        <dbReference type="ChEBI" id="CHEBI:61977"/>
        <dbReference type="ChEBI" id="CHEBI:456216"/>
        <dbReference type="EC" id="2.7.11.1"/>
    </reaction>
</comment>
<feature type="transmembrane region" description="Helical" evidence="15">
    <location>
        <begin position="454"/>
        <end position="474"/>
    </location>
</feature>
<dbReference type="CDD" id="cd00028">
    <property type="entry name" value="B_lectin"/>
    <property type="match status" value="1"/>
</dbReference>
<dbReference type="Pfam" id="PF07714">
    <property type="entry name" value="PK_Tyr_Ser-Thr"/>
    <property type="match status" value="1"/>
</dbReference>
<comment type="catalytic activity">
    <reaction evidence="12 13">
        <text>L-seryl-[protein] + ATP = O-phospho-L-seryl-[protein] + ADP + H(+)</text>
        <dbReference type="Rhea" id="RHEA:17989"/>
        <dbReference type="Rhea" id="RHEA-COMP:9863"/>
        <dbReference type="Rhea" id="RHEA-COMP:11604"/>
        <dbReference type="ChEBI" id="CHEBI:15378"/>
        <dbReference type="ChEBI" id="CHEBI:29999"/>
        <dbReference type="ChEBI" id="CHEBI:30616"/>
        <dbReference type="ChEBI" id="CHEBI:83421"/>
        <dbReference type="ChEBI" id="CHEBI:456216"/>
        <dbReference type="EC" id="2.7.11.1"/>
    </reaction>
</comment>
<dbReference type="InterPro" id="IPR017441">
    <property type="entry name" value="Protein_kinase_ATP_BS"/>
</dbReference>
<dbReference type="SUPFAM" id="SSF56112">
    <property type="entry name" value="Protein kinase-like (PK-like)"/>
    <property type="match status" value="1"/>
</dbReference>
<evidence type="ECO:0000256" key="7">
    <source>
        <dbReference type="ARBA" id="ARBA00022777"/>
    </source>
</evidence>
<keyword evidence="3 13" id="KW-0723">Serine/threonine-protein kinase</keyword>
<evidence type="ECO:0000259" key="16">
    <source>
        <dbReference type="PROSITE" id="PS50011"/>
    </source>
</evidence>
<keyword evidence="15" id="KW-0472">Membrane</keyword>
<evidence type="ECO:0000256" key="2">
    <source>
        <dbReference type="ARBA" id="ARBA00022475"/>
    </source>
</evidence>
<dbReference type="PROSITE" id="PS50927">
    <property type="entry name" value="BULB_LECTIN"/>
    <property type="match status" value="1"/>
</dbReference>
<organism evidence="19 20">
    <name type="scientific">Saponaria officinalis</name>
    <name type="common">Common soapwort</name>
    <name type="synonym">Lychnis saponaria</name>
    <dbReference type="NCBI Taxonomy" id="3572"/>
    <lineage>
        <taxon>Eukaryota</taxon>
        <taxon>Viridiplantae</taxon>
        <taxon>Streptophyta</taxon>
        <taxon>Embryophyta</taxon>
        <taxon>Tracheophyta</taxon>
        <taxon>Spermatophyta</taxon>
        <taxon>Magnoliopsida</taxon>
        <taxon>eudicotyledons</taxon>
        <taxon>Gunneridae</taxon>
        <taxon>Pentapetalae</taxon>
        <taxon>Caryophyllales</taxon>
        <taxon>Caryophyllaceae</taxon>
        <taxon>Caryophylleae</taxon>
        <taxon>Saponaria</taxon>
    </lineage>
</organism>
<dbReference type="Pfam" id="PF00954">
    <property type="entry name" value="S_locus_glycop"/>
    <property type="match status" value="1"/>
</dbReference>
<evidence type="ECO:0000256" key="10">
    <source>
        <dbReference type="ARBA" id="ARBA00023180"/>
    </source>
</evidence>
<keyword evidence="20" id="KW-1185">Reference proteome</keyword>
<dbReference type="Gene3D" id="1.10.510.10">
    <property type="entry name" value="Transferase(Phosphotransferase) domain 1"/>
    <property type="match status" value="1"/>
</dbReference>
<keyword evidence="4 13" id="KW-0808">Transferase</keyword>
<keyword evidence="8 13" id="KW-0067">ATP-binding</keyword>
<dbReference type="EC" id="2.7.11.1" evidence="13"/>
<accession>A0AAW1HXV8</accession>
<feature type="binding site" evidence="14">
    <location>
        <position position="550"/>
    </location>
    <ligand>
        <name>ATP</name>
        <dbReference type="ChEBI" id="CHEBI:30616"/>
    </ligand>
</feature>
<evidence type="ECO:0000256" key="9">
    <source>
        <dbReference type="ARBA" id="ARBA00023157"/>
    </source>
</evidence>
<keyword evidence="9" id="KW-1015">Disulfide bond</keyword>
<reference evidence="19" key="1">
    <citation type="submission" date="2024-03" db="EMBL/GenBank/DDBJ databases">
        <title>WGS assembly of Saponaria officinalis var. Norfolk2.</title>
        <authorList>
            <person name="Jenkins J."/>
            <person name="Shu S."/>
            <person name="Grimwood J."/>
            <person name="Barry K."/>
            <person name="Goodstein D."/>
            <person name="Schmutz J."/>
            <person name="Leebens-Mack J."/>
            <person name="Osbourn A."/>
        </authorList>
    </citation>
    <scope>NUCLEOTIDE SEQUENCE [LARGE SCALE GENOMIC DNA]</scope>
    <source>
        <strain evidence="19">JIC</strain>
    </source>
</reference>
<keyword evidence="10" id="KW-0325">Glycoprotein</keyword>
<evidence type="ECO:0000259" key="18">
    <source>
        <dbReference type="PROSITE" id="PS50948"/>
    </source>
</evidence>
<dbReference type="PANTHER" id="PTHR27002">
    <property type="entry name" value="RECEPTOR-LIKE SERINE/THREONINE-PROTEIN KINASE SD1-8"/>
    <property type="match status" value="1"/>
</dbReference>
<dbReference type="Pfam" id="PF01453">
    <property type="entry name" value="B_lectin"/>
    <property type="match status" value="1"/>
</dbReference>
<feature type="domain" description="Bulb-type lectin" evidence="17">
    <location>
        <begin position="26"/>
        <end position="150"/>
    </location>
</feature>
<dbReference type="GO" id="GO:0005886">
    <property type="term" value="C:plasma membrane"/>
    <property type="evidence" value="ECO:0007669"/>
    <property type="project" value="UniProtKB-SubCell"/>
</dbReference>
<evidence type="ECO:0000256" key="13">
    <source>
        <dbReference type="PIRNR" id="PIRNR000641"/>
    </source>
</evidence>
<evidence type="ECO:0000256" key="5">
    <source>
        <dbReference type="ARBA" id="ARBA00022729"/>
    </source>
</evidence>
<evidence type="ECO:0000256" key="11">
    <source>
        <dbReference type="ARBA" id="ARBA00047899"/>
    </source>
</evidence>
<evidence type="ECO:0000256" key="12">
    <source>
        <dbReference type="ARBA" id="ARBA00048679"/>
    </source>
</evidence>
<evidence type="ECO:0000259" key="17">
    <source>
        <dbReference type="PROSITE" id="PS50927"/>
    </source>
</evidence>
<comment type="similarity">
    <text evidence="13">Belongs to the protein kinase superfamily. Ser/Thr protein kinase family.</text>
</comment>
<evidence type="ECO:0000313" key="20">
    <source>
        <dbReference type="Proteomes" id="UP001443914"/>
    </source>
</evidence>
<dbReference type="FunFam" id="1.10.510.10:FF:000060">
    <property type="entry name" value="G-type lectin S-receptor-like serine/threonine-protein kinase"/>
    <property type="match status" value="1"/>
</dbReference>
<dbReference type="Gene3D" id="3.30.200.20">
    <property type="entry name" value="Phosphorylase Kinase, domain 1"/>
    <property type="match status" value="1"/>
</dbReference>
<dbReference type="Pfam" id="PF08276">
    <property type="entry name" value="PAN_2"/>
    <property type="match status" value="1"/>
</dbReference>
<evidence type="ECO:0000256" key="6">
    <source>
        <dbReference type="ARBA" id="ARBA00022741"/>
    </source>
</evidence>
<dbReference type="InterPro" id="IPR000719">
    <property type="entry name" value="Prot_kinase_dom"/>
</dbReference>
<dbReference type="GO" id="GO:0005524">
    <property type="term" value="F:ATP binding"/>
    <property type="evidence" value="ECO:0007669"/>
    <property type="project" value="UniProtKB-UniRule"/>
</dbReference>
<feature type="domain" description="Protein kinase" evidence="16">
    <location>
        <begin position="522"/>
        <end position="808"/>
    </location>
</feature>
<dbReference type="InterPro" id="IPR001245">
    <property type="entry name" value="Ser-Thr/Tyr_kinase_cat_dom"/>
</dbReference>
<feature type="domain" description="Apple" evidence="18">
    <location>
        <begin position="339"/>
        <end position="417"/>
    </location>
</feature>
<comment type="caution">
    <text evidence="19">The sequence shown here is derived from an EMBL/GenBank/DDBJ whole genome shotgun (WGS) entry which is preliminary data.</text>
</comment>
<dbReference type="InterPro" id="IPR001480">
    <property type="entry name" value="Bulb-type_lectin_dom"/>
</dbReference>
<gene>
    <name evidence="19" type="ORF">RND81_10G025700</name>
</gene>
<dbReference type="CDD" id="cd14066">
    <property type="entry name" value="STKc_IRAK"/>
    <property type="match status" value="1"/>
</dbReference>
<protein>
    <recommendedName>
        <fullName evidence="13">Receptor-like serine/threonine-protein kinase</fullName>
        <ecNumber evidence="13">2.7.11.1</ecNumber>
    </recommendedName>
</protein>
<dbReference type="FunFam" id="2.90.10.10:FF:000001">
    <property type="entry name" value="G-type lectin S-receptor-like serine/threonine-protein kinase"/>
    <property type="match status" value="1"/>
</dbReference>
<evidence type="ECO:0000313" key="19">
    <source>
        <dbReference type="EMBL" id="KAK9681752.1"/>
    </source>
</evidence>
<dbReference type="PANTHER" id="PTHR27002:SF1082">
    <property type="entry name" value="OS06G0693000 PROTEIN"/>
    <property type="match status" value="1"/>
</dbReference>
<dbReference type="AlphaFoldDB" id="A0AAW1HXV8"/>
<dbReference type="InterPro" id="IPR036426">
    <property type="entry name" value="Bulb-type_lectin_dom_sf"/>
</dbReference>
<evidence type="ECO:0000256" key="15">
    <source>
        <dbReference type="SAM" id="Phobius"/>
    </source>
</evidence>
<sequence length="840" mass="95155">MHLKSAIYYTFLSISFFDFEFSLAEFSSITTTKFLRDPETLVSNNANFKLGFFGPTNSTNRYLGIWYSENDSDGMSEVIWVANRDSPLKDSSGVLKISDDMNLKLFDSNNSIYWSSNIPYDVHSSIARLLDTGNLVLLPDGSDTSIWQSFDHPTDSVLPGRKLNLKKSLSDDTLQSWMSNVNPSRGRYRLISLPRSLPEFSIVDDTNEIYWRSGPWNGYLFLGVPDFRSDAHFGFSIDNHNGSVDLLYKEEDQPSLERYFVNYDGRLLQKLWNDSNWEIIWQSLGSACDVYGKCGKFAVCDPKKAPICECLKGFVPKNDGEWRQGNWSNGCVRRTTLQCHDTGVKPDRYFQLKQIKVPDDFRWISAGPGDCEGLCSKTCDCTAYTSYIGIGCMLWNISLLDIQQFSTDGADLFIRLAHSELPGEHSAAYRGRLSRSCTDLNHSGESGKWKVRTALIVTMSALLCGILIFIWWWIVRKYGRTVKTTPTRTHSHDIFGGRGQTGEFHDLPLFEFEKLVNATNNFSLINKLGQGGFGLVYKGIWEDGQHIAVKRLSKASGQGLQEFVNEVVVISKLQHKNLVKLLGCCVDGEEKLLIYELMPNKSLDAIIFDPVHRNMLDWQKRFEIIQGICRGLLYLHRDSRLRIIHRDLKPSNILLDEDFNPKISDFGMARIFGSKQDQANTLRVVGTYGYMSPEYAMEGQFSEKSDVFSFGVVLLQIVSGKRNNDFQNHTSLNLLAYTWKLWNDNDMHPLIDATSFKPCFESQILKCIQVGLLCVQESPVDRPNVSELISMLDVDDAKNLPLPKQPGFTQREVCCKNGTLQNGEECCSLNCVSLSTLGGR</sequence>
<dbReference type="InterPro" id="IPR024171">
    <property type="entry name" value="SRK-like_kinase"/>
</dbReference>
<dbReference type="PROSITE" id="PS00108">
    <property type="entry name" value="PROTEIN_KINASE_ST"/>
    <property type="match status" value="1"/>
</dbReference>
<dbReference type="SMART" id="SM00220">
    <property type="entry name" value="S_TKc"/>
    <property type="match status" value="1"/>
</dbReference>
<evidence type="ECO:0000256" key="4">
    <source>
        <dbReference type="ARBA" id="ARBA00022679"/>
    </source>
</evidence>
<keyword evidence="5" id="KW-0732">Signal</keyword>
<dbReference type="InterPro" id="IPR011009">
    <property type="entry name" value="Kinase-like_dom_sf"/>
</dbReference>
<evidence type="ECO:0000256" key="1">
    <source>
        <dbReference type="ARBA" id="ARBA00004251"/>
    </source>
</evidence>
<dbReference type="InterPro" id="IPR000858">
    <property type="entry name" value="S_locus_glycoprot_dom"/>
</dbReference>
<dbReference type="Proteomes" id="UP001443914">
    <property type="component" value="Unassembled WGS sequence"/>
</dbReference>
<dbReference type="EMBL" id="JBDFQZ010000010">
    <property type="protein sequence ID" value="KAK9681752.1"/>
    <property type="molecule type" value="Genomic_DNA"/>
</dbReference>
<dbReference type="FunFam" id="3.30.200.20:FF:000195">
    <property type="entry name" value="G-type lectin S-receptor-like serine/threonine-protein kinase"/>
    <property type="match status" value="1"/>
</dbReference>
<dbReference type="SUPFAM" id="SSF51110">
    <property type="entry name" value="alpha-D-mannose-specific plant lectins"/>
    <property type="match status" value="1"/>
</dbReference>
<dbReference type="CDD" id="cd01098">
    <property type="entry name" value="PAN_AP_plant"/>
    <property type="match status" value="1"/>
</dbReference>
<evidence type="ECO:0000256" key="8">
    <source>
        <dbReference type="ARBA" id="ARBA00022840"/>
    </source>
</evidence>
<keyword evidence="2" id="KW-1003">Cell membrane</keyword>
<name>A0AAW1HXV8_SAPOF</name>
<keyword evidence="15" id="KW-0812">Transmembrane</keyword>
<keyword evidence="15" id="KW-1133">Transmembrane helix</keyword>
<proteinExistence type="inferred from homology"/>
<comment type="subcellular location">
    <subcellularLocation>
        <location evidence="1">Cell membrane</location>
        <topology evidence="1">Single-pass type I membrane protein</topology>
    </subcellularLocation>
</comment>
<dbReference type="SMART" id="SM00108">
    <property type="entry name" value="B_lectin"/>
    <property type="match status" value="1"/>
</dbReference>
<dbReference type="GO" id="GO:0004674">
    <property type="term" value="F:protein serine/threonine kinase activity"/>
    <property type="evidence" value="ECO:0007669"/>
    <property type="project" value="UniProtKB-KW"/>
</dbReference>
<dbReference type="Gene3D" id="2.90.10.10">
    <property type="entry name" value="Bulb-type lectin domain"/>
    <property type="match status" value="1"/>
</dbReference>
<dbReference type="InterPro" id="IPR008271">
    <property type="entry name" value="Ser/Thr_kinase_AS"/>
</dbReference>
<keyword evidence="7 13" id="KW-0418">Kinase</keyword>
<dbReference type="PIRSF" id="PIRSF000641">
    <property type="entry name" value="SRK"/>
    <property type="match status" value="1"/>
</dbReference>
<dbReference type="SMART" id="SM00473">
    <property type="entry name" value="PAN_AP"/>
    <property type="match status" value="1"/>
</dbReference>
<evidence type="ECO:0000256" key="3">
    <source>
        <dbReference type="ARBA" id="ARBA00022527"/>
    </source>
</evidence>
<dbReference type="InterPro" id="IPR003609">
    <property type="entry name" value="Pan_app"/>
</dbReference>
<evidence type="ECO:0000256" key="14">
    <source>
        <dbReference type="PROSITE-ProRule" id="PRU10141"/>
    </source>
</evidence>
<dbReference type="PROSITE" id="PS00107">
    <property type="entry name" value="PROTEIN_KINASE_ATP"/>
    <property type="match status" value="1"/>
</dbReference>